<evidence type="ECO:0000313" key="3">
    <source>
        <dbReference type="Proteomes" id="UP000596742"/>
    </source>
</evidence>
<reference evidence="2" key="1">
    <citation type="submission" date="2018-11" db="EMBL/GenBank/DDBJ databases">
        <authorList>
            <person name="Alioto T."/>
            <person name="Alioto T."/>
        </authorList>
    </citation>
    <scope>NUCLEOTIDE SEQUENCE</scope>
</reference>
<feature type="compositionally biased region" description="Polar residues" evidence="1">
    <location>
        <begin position="124"/>
        <end position="140"/>
    </location>
</feature>
<name>A0A8B6G503_MYTGA</name>
<feature type="region of interest" description="Disordered" evidence="1">
    <location>
        <begin position="102"/>
        <end position="174"/>
    </location>
</feature>
<evidence type="ECO:0000313" key="2">
    <source>
        <dbReference type="EMBL" id="VDI58747.1"/>
    </source>
</evidence>
<feature type="compositionally biased region" description="Polar residues" evidence="1">
    <location>
        <begin position="159"/>
        <end position="174"/>
    </location>
</feature>
<sequence length="174" mass="20123">MHPTKTEIIDCSKQKTDYNWTMGGKLVKTTDCSDHLGIKRTDWKEHNFNLKREHKQLEEQSMQLWALVGMNILEEESQKHSLYKHDTIQGYTSYRLRLDNTLPLKSNKKKQTEQPYPRGKKGDSSTSQDNIWEATQTAKNNVLRDNPGNNFHAKKPNYPTHSLTSPNIANPATE</sequence>
<dbReference type="Proteomes" id="UP000596742">
    <property type="component" value="Unassembled WGS sequence"/>
</dbReference>
<gene>
    <name evidence="2" type="ORF">MGAL_10B039340</name>
</gene>
<comment type="caution">
    <text evidence="2">The sequence shown here is derived from an EMBL/GenBank/DDBJ whole genome shotgun (WGS) entry which is preliminary data.</text>
</comment>
<evidence type="ECO:0000256" key="1">
    <source>
        <dbReference type="SAM" id="MobiDB-lite"/>
    </source>
</evidence>
<organism evidence="2 3">
    <name type="scientific">Mytilus galloprovincialis</name>
    <name type="common">Mediterranean mussel</name>
    <dbReference type="NCBI Taxonomy" id="29158"/>
    <lineage>
        <taxon>Eukaryota</taxon>
        <taxon>Metazoa</taxon>
        <taxon>Spiralia</taxon>
        <taxon>Lophotrochozoa</taxon>
        <taxon>Mollusca</taxon>
        <taxon>Bivalvia</taxon>
        <taxon>Autobranchia</taxon>
        <taxon>Pteriomorphia</taxon>
        <taxon>Mytilida</taxon>
        <taxon>Mytiloidea</taxon>
        <taxon>Mytilidae</taxon>
        <taxon>Mytilinae</taxon>
        <taxon>Mytilus</taxon>
    </lineage>
</organism>
<dbReference type="EMBL" id="UYJE01007877">
    <property type="protein sequence ID" value="VDI58747.1"/>
    <property type="molecule type" value="Genomic_DNA"/>
</dbReference>
<proteinExistence type="predicted"/>
<accession>A0A8B6G503</accession>
<dbReference type="AlphaFoldDB" id="A0A8B6G503"/>
<protein>
    <submittedName>
        <fullName evidence="2">Uncharacterized protein</fullName>
    </submittedName>
</protein>
<keyword evidence="3" id="KW-1185">Reference proteome</keyword>
<dbReference type="OrthoDB" id="2272068at2759"/>